<dbReference type="CDD" id="cd00156">
    <property type="entry name" value="REC"/>
    <property type="match status" value="1"/>
</dbReference>
<dbReference type="AlphaFoldDB" id="A0A330L561"/>
<proteinExistence type="predicted"/>
<dbReference type="PANTHER" id="PTHR44591:SF23">
    <property type="entry name" value="CHEY SUBFAMILY"/>
    <property type="match status" value="1"/>
</dbReference>
<dbReference type="PROSITE" id="PS50110">
    <property type="entry name" value="RESPONSE_REGULATORY"/>
    <property type="match status" value="1"/>
</dbReference>
<dbReference type="SUPFAM" id="SSF52172">
    <property type="entry name" value="CheY-like"/>
    <property type="match status" value="1"/>
</dbReference>
<evidence type="ECO:0000259" key="3">
    <source>
        <dbReference type="PROSITE" id="PS50110"/>
    </source>
</evidence>
<dbReference type="InterPro" id="IPR011006">
    <property type="entry name" value="CheY-like_superfamily"/>
</dbReference>
<evidence type="ECO:0000256" key="1">
    <source>
        <dbReference type="ARBA" id="ARBA00022553"/>
    </source>
</evidence>
<dbReference type="Pfam" id="PF00072">
    <property type="entry name" value="Response_reg"/>
    <property type="match status" value="1"/>
</dbReference>
<protein>
    <recommendedName>
        <fullName evidence="3">Response regulatory domain-containing protein</fullName>
    </recommendedName>
</protein>
<feature type="domain" description="Response regulatory" evidence="3">
    <location>
        <begin position="18"/>
        <end position="132"/>
    </location>
</feature>
<dbReference type="OrthoDB" id="9796457at2"/>
<keyword evidence="5" id="KW-1185">Reference proteome</keyword>
<dbReference type="SMART" id="SM00448">
    <property type="entry name" value="REC"/>
    <property type="match status" value="1"/>
</dbReference>
<dbReference type="Proteomes" id="UP000248168">
    <property type="component" value="Unassembled WGS sequence"/>
</dbReference>
<organism evidence="4 5">
    <name type="scientific">Nitrospira lenta</name>
    <dbReference type="NCBI Taxonomy" id="1436998"/>
    <lineage>
        <taxon>Bacteria</taxon>
        <taxon>Pseudomonadati</taxon>
        <taxon>Nitrospirota</taxon>
        <taxon>Nitrospiria</taxon>
        <taxon>Nitrospirales</taxon>
        <taxon>Nitrospiraceae</taxon>
        <taxon>Nitrospira</taxon>
    </lineage>
</organism>
<dbReference type="RefSeq" id="WP_121988752.1">
    <property type="nucleotide sequence ID" value="NZ_OUNR01000005.1"/>
</dbReference>
<evidence type="ECO:0000256" key="2">
    <source>
        <dbReference type="PROSITE-ProRule" id="PRU00169"/>
    </source>
</evidence>
<evidence type="ECO:0000313" key="4">
    <source>
        <dbReference type="EMBL" id="SPP64341.1"/>
    </source>
</evidence>
<reference evidence="5" key="1">
    <citation type="submission" date="2018-04" db="EMBL/GenBank/DDBJ databases">
        <authorList>
            <person name="Lucker S."/>
            <person name="Sakoula D."/>
        </authorList>
    </citation>
    <scope>NUCLEOTIDE SEQUENCE [LARGE SCALE GENOMIC DNA]</scope>
</reference>
<dbReference type="PANTHER" id="PTHR44591">
    <property type="entry name" value="STRESS RESPONSE REGULATOR PROTEIN 1"/>
    <property type="match status" value="1"/>
</dbReference>
<evidence type="ECO:0000313" key="5">
    <source>
        <dbReference type="Proteomes" id="UP000248168"/>
    </source>
</evidence>
<keyword evidence="1" id="KW-0597">Phosphoprotein</keyword>
<name>A0A330L561_9BACT</name>
<dbReference type="EMBL" id="OUNR01000005">
    <property type="protein sequence ID" value="SPP64341.1"/>
    <property type="molecule type" value="Genomic_DNA"/>
</dbReference>
<sequence length="140" mass="15741">MTAQRYTASAHTWRHTQRVLIVDDDPNGREGLTAFFRDRQWDVLEAASGREALDTMEHHGVDAVFLEVAAQGVDGPEILRALRRHVRNLPIVIMGTLMTPELRRVWRSRGAMDCLVKPVEPRILSALLIAWVPSSGFADS</sequence>
<gene>
    <name evidence="4" type="ORF">NITLEN_130014</name>
</gene>
<dbReference type="InParanoid" id="A0A330L561"/>
<dbReference type="Gene3D" id="3.40.50.2300">
    <property type="match status" value="1"/>
</dbReference>
<dbReference type="InterPro" id="IPR001789">
    <property type="entry name" value="Sig_transdc_resp-reg_receiver"/>
</dbReference>
<accession>A0A330L561</accession>
<dbReference type="GO" id="GO:0000160">
    <property type="term" value="P:phosphorelay signal transduction system"/>
    <property type="evidence" value="ECO:0007669"/>
    <property type="project" value="InterPro"/>
</dbReference>
<comment type="caution">
    <text evidence="2">Lacks conserved residue(s) required for the propagation of feature annotation.</text>
</comment>
<dbReference type="InterPro" id="IPR050595">
    <property type="entry name" value="Bact_response_regulator"/>
</dbReference>